<dbReference type="Proteomes" id="UP000242175">
    <property type="component" value="Chromosome large"/>
</dbReference>
<dbReference type="Pfam" id="PF02954">
    <property type="entry name" value="HTH_8"/>
    <property type="match status" value="1"/>
</dbReference>
<protein>
    <recommendedName>
        <fullName evidence="6">Sigma-54 factor interaction domain-containing protein</fullName>
    </recommendedName>
</protein>
<dbReference type="Gene3D" id="3.40.50.300">
    <property type="entry name" value="P-loop containing nucleotide triphosphate hydrolases"/>
    <property type="match status" value="1"/>
</dbReference>
<evidence type="ECO:0000256" key="3">
    <source>
        <dbReference type="ARBA" id="ARBA00023015"/>
    </source>
</evidence>
<dbReference type="InterPro" id="IPR027417">
    <property type="entry name" value="P-loop_NTPase"/>
</dbReference>
<dbReference type="Gene3D" id="1.10.10.60">
    <property type="entry name" value="Homeodomain-like"/>
    <property type="match status" value="1"/>
</dbReference>
<evidence type="ECO:0000256" key="5">
    <source>
        <dbReference type="ARBA" id="ARBA00023163"/>
    </source>
</evidence>
<keyword evidence="4" id="KW-0238">DNA-binding</keyword>
<dbReference type="InterPro" id="IPR009057">
    <property type="entry name" value="Homeodomain-like_sf"/>
</dbReference>
<dbReference type="SUPFAM" id="SSF46689">
    <property type="entry name" value="Homeodomain-like"/>
    <property type="match status" value="1"/>
</dbReference>
<dbReference type="GO" id="GO:0005524">
    <property type="term" value="F:ATP binding"/>
    <property type="evidence" value="ECO:0007669"/>
    <property type="project" value="UniProtKB-KW"/>
</dbReference>
<dbReference type="EMBL" id="CP022355">
    <property type="protein sequence ID" value="ASK78499.1"/>
    <property type="molecule type" value="Genomic_DNA"/>
</dbReference>
<dbReference type="AlphaFoldDB" id="A0A220VDS1"/>
<organism evidence="7 8">
    <name type="scientific">Paraphotobacterium marinum</name>
    <dbReference type="NCBI Taxonomy" id="1755811"/>
    <lineage>
        <taxon>Bacteria</taxon>
        <taxon>Pseudomonadati</taxon>
        <taxon>Pseudomonadota</taxon>
        <taxon>Gammaproteobacteria</taxon>
        <taxon>Vibrionales</taxon>
        <taxon>Vibrionaceae</taxon>
        <taxon>Paraphotobacterium</taxon>
    </lineage>
</organism>
<dbReference type="PANTHER" id="PTHR32071:SF117">
    <property type="entry name" value="PTS-DEPENDENT DIHYDROXYACETONE KINASE OPERON REGULATORY PROTEIN-RELATED"/>
    <property type="match status" value="1"/>
</dbReference>
<dbReference type="PROSITE" id="PS50045">
    <property type="entry name" value="SIGMA54_INTERACT_4"/>
    <property type="match status" value="1"/>
</dbReference>
<dbReference type="PANTHER" id="PTHR32071">
    <property type="entry name" value="TRANSCRIPTIONAL REGULATORY PROTEIN"/>
    <property type="match status" value="1"/>
</dbReference>
<dbReference type="KEGG" id="pmai:CF386_05510"/>
<evidence type="ECO:0000313" key="7">
    <source>
        <dbReference type="EMBL" id="ASK78499.1"/>
    </source>
</evidence>
<dbReference type="OrthoDB" id="6103312at2"/>
<dbReference type="GO" id="GO:0006355">
    <property type="term" value="P:regulation of DNA-templated transcription"/>
    <property type="evidence" value="ECO:0007669"/>
    <property type="project" value="InterPro"/>
</dbReference>
<keyword evidence="3" id="KW-0805">Transcription regulation</keyword>
<evidence type="ECO:0000259" key="6">
    <source>
        <dbReference type="PROSITE" id="PS50045"/>
    </source>
</evidence>
<dbReference type="SUPFAM" id="SSF52540">
    <property type="entry name" value="P-loop containing nucleoside triphosphate hydrolases"/>
    <property type="match status" value="1"/>
</dbReference>
<dbReference type="InterPro" id="IPR058031">
    <property type="entry name" value="AAA_lid_NorR"/>
</dbReference>
<keyword evidence="2" id="KW-0067">ATP-binding</keyword>
<keyword evidence="1" id="KW-0547">Nucleotide-binding</keyword>
<keyword evidence="8" id="KW-1185">Reference proteome</keyword>
<gene>
    <name evidence="7" type="ORF">CF386_05510</name>
</gene>
<sequence length="415" mass="49545">MNFFLTVLIHSADLDNDEFIEFCRTFNIKFVTFNDVTNIPSTNFNSIYISTNFTNKVTQKELFKFINTHKNLLFFKQIHIDAFSELNTIEVPNNINYIEFIKIIYDAKLKLRSFECNFVLQKNFRFRSLVGSSPAIQKLRRDIDLTKKNAKLILLLGEKGTNFEGIGRNIHYRLYKDSKKYLYLNSEEQLEYELKKEKYGIIQVEYDFYVKRQEIFEQYNQHNYVINSKIDGCYSNLKLDQIIKIPALMDRKEDIHLLMDEYFERFLHIYNKKYFYDAELLNFMKSYHWPGNEYEFTEFLSHLLSNVKDEQLNLTCLPVEYLADWIYFSLNNSNKTPFDISKLFSKKNKGLRESVEEYEISYIKQALVESNGVVSNAAKLLGLRRTTLIEKMRKYQIKVLKNKYNNSFVSFKTNL</sequence>
<name>A0A220VDS1_9GAMM</name>
<dbReference type="Gene3D" id="1.10.8.60">
    <property type="match status" value="1"/>
</dbReference>
<proteinExistence type="predicted"/>
<dbReference type="GO" id="GO:0043565">
    <property type="term" value="F:sequence-specific DNA binding"/>
    <property type="evidence" value="ECO:0007669"/>
    <property type="project" value="InterPro"/>
</dbReference>
<feature type="domain" description="Sigma-54 factor interaction" evidence="6">
    <location>
        <begin position="243"/>
        <end position="305"/>
    </location>
</feature>
<accession>A0A220VDS1</accession>
<evidence type="ECO:0000313" key="8">
    <source>
        <dbReference type="Proteomes" id="UP000242175"/>
    </source>
</evidence>
<evidence type="ECO:0000256" key="4">
    <source>
        <dbReference type="ARBA" id="ARBA00023125"/>
    </source>
</evidence>
<dbReference type="InterPro" id="IPR002078">
    <property type="entry name" value="Sigma_54_int"/>
</dbReference>
<keyword evidence="5" id="KW-0804">Transcription</keyword>
<evidence type="ECO:0000256" key="2">
    <source>
        <dbReference type="ARBA" id="ARBA00022840"/>
    </source>
</evidence>
<dbReference type="PRINTS" id="PR01590">
    <property type="entry name" value="HTHFIS"/>
</dbReference>
<dbReference type="Pfam" id="PF25601">
    <property type="entry name" value="AAA_lid_14"/>
    <property type="match status" value="1"/>
</dbReference>
<reference evidence="7 8" key="1">
    <citation type="journal article" date="2016" name="Int. J. Syst. Evol. Microbiol.">
        <title>Paraphotobacterium marinum gen. nov., sp. nov., a member of the family Vibrionaceae, isolated from surface seawater.</title>
        <authorList>
            <person name="Huang Z."/>
            <person name="Dong C."/>
            <person name="Shao Z."/>
        </authorList>
    </citation>
    <scope>NUCLEOTIDE SEQUENCE [LARGE SCALE GENOMIC DNA]</scope>
    <source>
        <strain evidence="7 8">NSCS20N07D</strain>
    </source>
</reference>
<evidence type="ECO:0000256" key="1">
    <source>
        <dbReference type="ARBA" id="ARBA00022741"/>
    </source>
</evidence>
<dbReference type="InterPro" id="IPR002197">
    <property type="entry name" value="HTH_Fis"/>
</dbReference>
<dbReference type="RefSeq" id="WP_089073407.1">
    <property type="nucleotide sequence ID" value="NZ_CBCSAM010000001.1"/>
</dbReference>